<dbReference type="Pfam" id="PF00528">
    <property type="entry name" value="BPD_transp_1"/>
    <property type="match status" value="1"/>
</dbReference>
<keyword evidence="6 8" id="KW-1133">Transmembrane helix</keyword>
<comment type="caution">
    <text evidence="10">The sequence shown here is derived from an EMBL/GenBank/DDBJ whole genome shotgun (WGS) entry which is preliminary data.</text>
</comment>
<keyword evidence="7 8" id="KW-0472">Membrane</keyword>
<dbReference type="AlphaFoldDB" id="A0A926GHW6"/>
<accession>A0A926GHW6</accession>
<keyword evidence="5 8" id="KW-0812">Transmembrane</keyword>
<keyword evidence="11" id="KW-1185">Reference proteome</keyword>
<comment type="subcellular location">
    <subcellularLocation>
        <location evidence="1">Cell inner membrane</location>
        <topology evidence="1">Multi-pass membrane protein</topology>
    </subcellularLocation>
    <subcellularLocation>
        <location evidence="8">Cell membrane</location>
        <topology evidence="8">Multi-pass membrane protein</topology>
    </subcellularLocation>
</comment>
<protein>
    <submittedName>
        <fullName evidence="10">ABC transporter permease</fullName>
    </submittedName>
</protein>
<dbReference type="GO" id="GO:0005886">
    <property type="term" value="C:plasma membrane"/>
    <property type="evidence" value="ECO:0007669"/>
    <property type="project" value="UniProtKB-SubCell"/>
</dbReference>
<reference evidence="10" key="1">
    <citation type="submission" date="2020-08" db="EMBL/GenBank/DDBJ databases">
        <title>Paracoccus amoyensis sp. nov., isolated from the surface seawater at coast of Xiamen, Fujian.</title>
        <authorList>
            <person name="Lyu L."/>
        </authorList>
    </citation>
    <scope>NUCLEOTIDE SEQUENCE</scope>
    <source>
        <strain evidence="10">11-3</strain>
    </source>
</reference>
<dbReference type="PANTHER" id="PTHR43357:SF4">
    <property type="entry name" value="INNER MEMBRANE ABC TRANSPORTER PERMEASE PROTEIN YDCV"/>
    <property type="match status" value="1"/>
</dbReference>
<feature type="transmembrane region" description="Helical" evidence="8">
    <location>
        <begin position="16"/>
        <end position="41"/>
    </location>
</feature>
<evidence type="ECO:0000256" key="3">
    <source>
        <dbReference type="ARBA" id="ARBA00022475"/>
    </source>
</evidence>
<feature type="transmembrane region" description="Helical" evidence="8">
    <location>
        <begin position="103"/>
        <end position="122"/>
    </location>
</feature>
<dbReference type="EMBL" id="JACOQL010000009">
    <property type="protein sequence ID" value="MBC9248567.1"/>
    <property type="molecule type" value="Genomic_DNA"/>
</dbReference>
<dbReference type="PANTHER" id="PTHR43357">
    <property type="entry name" value="INNER MEMBRANE ABC TRANSPORTER PERMEASE PROTEIN YDCV"/>
    <property type="match status" value="1"/>
</dbReference>
<comment type="similarity">
    <text evidence="8">Belongs to the binding-protein-dependent transport system permease family.</text>
</comment>
<evidence type="ECO:0000256" key="1">
    <source>
        <dbReference type="ARBA" id="ARBA00004429"/>
    </source>
</evidence>
<dbReference type="PROSITE" id="PS50928">
    <property type="entry name" value="ABC_TM1"/>
    <property type="match status" value="1"/>
</dbReference>
<keyword evidence="3" id="KW-1003">Cell membrane</keyword>
<feature type="transmembrane region" description="Helical" evidence="8">
    <location>
        <begin position="211"/>
        <end position="233"/>
    </location>
</feature>
<evidence type="ECO:0000256" key="6">
    <source>
        <dbReference type="ARBA" id="ARBA00022989"/>
    </source>
</evidence>
<evidence type="ECO:0000256" key="4">
    <source>
        <dbReference type="ARBA" id="ARBA00022519"/>
    </source>
</evidence>
<proteinExistence type="inferred from homology"/>
<evidence type="ECO:0000256" key="7">
    <source>
        <dbReference type="ARBA" id="ARBA00023136"/>
    </source>
</evidence>
<gene>
    <name evidence="10" type="ORF">H4P12_18050</name>
</gene>
<feature type="transmembrane region" description="Helical" evidence="8">
    <location>
        <begin position="170"/>
        <end position="190"/>
    </location>
</feature>
<evidence type="ECO:0000256" key="2">
    <source>
        <dbReference type="ARBA" id="ARBA00022448"/>
    </source>
</evidence>
<dbReference type="InterPro" id="IPR000515">
    <property type="entry name" value="MetI-like"/>
</dbReference>
<dbReference type="InterPro" id="IPR035906">
    <property type="entry name" value="MetI-like_sf"/>
</dbReference>
<dbReference type="Proteomes" id="UP000608594">
    <property type="component" value="Unassembled WGS sequence"/>
</dbReference>
<keyword evidence="2 8" id="KW-0813">Transport</keyword>
<feature type="domain" description="ABC transmembrane type-1" evidence="9">
    <location>
        <begin position="99"/>
        <end position="287"/>
    </location>
</feature>
<dbReference type="GO" id="GO:0055085">
    <property type="term" value="P:transmembrane transport"/>
    <property type="evidence" value="ECO:0007669"/>
    <property type="project" value="InterPro"/>
</dbReference>
<sequence>MALPAHISPMGRLAHYGYLIFCGSVLLFLIAPILVIVPLSFNAAPYFTFSREMLQLDPSAFSLRWYRDIVQNGMQNPNAAFGWAYLVDSWNNAQWIHSLKNSFVIAIATTILSMLLGTLAALGLTSPGMPARGLVTSLLISPMIVPIIITSAGMYFAFSTMGLTGTFTGLIIAHTVLGTPFVVITVTATLEGFDRNLIRAGLSLGASPVRVFRSVIMPLILPGVASGGIFAFATSFDEVVAVIFLADYDQRTVPRQMWAGIREQISPTILAMATILVLLSIGLLTIVELLRRRTERMRGTTL</sequence>
<organism evidence="10 11">
    <name type="scientific">Paracoccus amoyensis</name>
    <dbReference type="NCBI Taxonomy" id="2760093"/>
    <lineage>
        <taxon>Bacteria</taxon>
        <taxon>Pseudomonadati</taxon>
        <taxon>Pseudomonadota</taxon>
        <taxon>Alphaproteobacteria</taxon>
        <taxon>Rhodobacterales</taxon>
        <taxon>Paracoccaceae</taxon>
        <taxon>Paracoccus</taxon>
    </lineage>
</organism>
<evidence type="ECO:0000313" key="10">
    <source>
        <dbReference type="EMBL" id="MBC9248567.1"/>
    </source>
</evidence>
<keyword evidence="4" id="KW-0997">Cell inner membrane</keyword>
<dbReference type="RefSeq" id="WP_187795029.1">
    <property type="nucleotide sequence ID" value="NZ_JACOQL010000009.1"/>
</dbReference>
<name>A0A926GHW6_9RHOB</name>
<evidence type="ECO:0000259" key="9">
    <source>
        <dbReference type="PROSITE" id="PS50928"/>
    </source>
</evidence>
<dbReference type="SUPFAM" id="SSF161098">
    <property type="entry name" value="MetI-like"/>
    <property type="match status" value="1"/>
</dbReference>
<feature type="transmembrane region" description="Helical" evidence="8">
    <location>
        <begin position="269"/>
        <end position="290"/>
    </location>
</feature>
<evidence type="ECO:0000256" key="5">
    <source>
        <dbReference type="ARBA" id="ARBA00022692"/>
    </source>
</evidence>
<dbReference type="CDD" id="cd06261">
    <property type="entry name" value="TM_PBP2"/>
    <property type="match status" value="1"/>
</dbReference>
<feature type="transmembrane region" description="Helical" evidence="8">
    <location>
        <begin position="134"/>
        <end position="158"/>
    </location>
</feature>
<dbReference type="Gene3D" id="1.10.3720.10">
    <property type="entry name" value="MetI-like"/>
    <property type="match status" value="1"/>
</dbReference>
<evidence type="ECO:0000313" key="11">
    <source>
        <dbReference type="Proteomes" id="UP000608594"/>
    </source>
</evidence>
<evidence type="ECO:0000256" key="8">
    <source>
        <dbReference type="RuleBase" id="RU363032"/>
    </source>
</evidence>